<gene>
    <name evidence="2" type="ORF">PZA18_21865</name>
</gene>
<evidence type="ECO:0000256" key="1">
    <source>
        <dbReference type="SAM" id="MobiDB-lite"/>
    </source>
</evidence>
<feature type="region of interest" description="Disordered" evidence="1">
    <location>
        <begin position="1"/>
        <end position="23"/>
    </location>
</feature>
<dbReference type="Proteomes" id="UP001172778">
    <property type="component" value="Unassembled WGS sequence"/>
</dbReference>
<accession>A0ABT7E302</accession>
<protein>
    <submittedName>
        <fullName evidence="2">Uncharacterized protein</fullName>
    </submittedName>
</protein>
<dbReference type="RefSeq" id="WP_284103016.1">
    <property type="nucleotide sequence ID" value="NZ_JARRAF010000047.1"/>
</dbReference>
<keyword evidence="3" id="KW-1185">Reference proteome</keyword>
<evidence type="ECO:0000313" key="3">
    <source>
        <dbReference type="Proteomes" id="UP001172778"/>
    </source>
</evidence>
<organism evidence="2 3">
    <name type="scientific">Parachitinimonas caeni</name>
    <dbReference type="NCBI Taxonomy" id="3031301"/>
    <lineage>
        <taxon>Bacteria</taxon>
        <taxon>Pseudomonadati</taxon>
        <taxon>Pseudomonadota</taxon>
        <taxon>Betaproteobacteria</taxon>
        <taxon>Neisseriales</taxon>
        <taxon>Chitinibacteraceae</taxon>
        <taxon>Parachitinimonas</taxon>
    </lineage>
</organism>
<reference evidence="2" key="1">
    <citation type="submission" date="2023-03" db="EMBL/GenBank/DDBJ databases">
        <title>Chitinimonas shenzhenensis gen. nov., sp. nov., a novel member of family Burkholderiaceae isolated from activated sludge collected in Shen Zhen, China.</title>
        <authorList>
            <person name="Wang X."/>
        </authorList>
    </citation>
    <scope>NUCLEOTIDE SEQUENCE</scope>
    <source>
        <strain evidence="2">DQS-5</strain>
    </source>
</reference>
<name>A0ABT7E302_9NEIS</name>
<evidence type="ECO:0000313" key="2">
    <source>
        <dbReference type="EMBL" id="MDK2126696.1"/>
    </source>
</evidence>
<dbReference type="EMBL" id="JARRAF010000047">
    <property type="protein sequence ID" value="MDK2126696.1"/>
    <property type="molecule type" value="Genomic_DNA"/>
</dbReference>
<comment type="caution">
    <text evidence="2">The sequence shown here is derived from an EMBL/GenBank/DDBJ whole genome shotgun (WGS) entry which is preliminary data.</text>
</comment>
<proteinExistence type="predicted"/>
<sequence>MDPNHDGKLPSPDAKSSLSPRSMTYGDGQAIILLVAERMGLSPSHLEDAMRQLRREVIHPMTGAAIEKEAMRVSNSIRHDVSLVRLANDISNEFKAKFGFVPAPYMTGEQ</sequence>